<keyword evidence="3" id="KW-1185">Reference proteome</keyword>
<accession>A0A4R2TP81</accession>
<feature type="transmembrane region" description="Helical" evidence="1">
    <location>
        <begin position="82"/>
        <end position="100"/>
    </location>
</feature>
<comment type="caution">
    <text evidence="2">The sequence shown here is derived from an EMBL/GenBank/DDBJ whole genome shotgun (WGS) entry which is preliminary data.</text>
</comment>
<dbReference type="PANTHER" id="PTHR34980:SF2">
    <property type="entry name" value="INNER MEMBRANE PROTEIN YHAH-RELATED"/>
    <property type="match status" value="1"/>
</dbReference>
<keyword evidence="1" id="KW-0812">Transmembrane</keyword>
<dbReference type="OrthoDB" id="9812349at2"/>
<evidence type="ECO:0000313" key="2">
    <source>
        <dbReference type="EMBL" id="TCQ04636.1"/>
    </source>
</evidence>
<gene>
    <name evidence="2" type="ORF">EDD79_100639</name>
</gene>
<dbReference type="EMBL" id="SLYC01000006">
    <property type="protein sequence ID" value="TCQ04636.1"/>
    <property type="molecule type" value="Genomic_DNA"/>
</dbReference>
<evidence type="ECO:0000313" key="3">
    <source>
        <dbReference type="Proteomes" id="UP000295504"/>
    </source>
</evidence>
<dbReference type="AlphaFoldDB" id="A0A4R2TP81"/>
<dbReference type="RefSeq" id="WP_132847771.1">
    <property type="nucleotide sequence ID" value="NZ_CP058648.1"/>
</dbReference>
<dbReference type="PANTHER" id="PTHR34980">
    <property type="entry name" value="INNER MEMBRANE PROTEIN-RELATED-RELATED"/>
    <property type="match status" value="1"/>
</dbReference>
<protein>
    <submittedName>
        <fullName evidence="2">Uncharacterized membrane protein YhaH (DUF805 family)</fullName>
    </submittedName>
</protein>
<name>A0A4R2TP81_9FIRM</name>
<dbReference type="InterPro" id="IPR008523">
    <property type="entry name" value="DUF805"/>
</dbReference>
<evidence type="ECO:0000256" key="1">
    <source>
        <dbReference type="SAM" id="Phobius"/>
    </source>
</evidence>
<sequence>MYWYFEVLKKYSDFEGRARRKEYWMFVLIDALIRLALSIVDFNLFGTPMDKFGPIIALYSIILFLPSLAVSIRRLHDVGKSGWMLLVLLIPIIGIIWIFILDIMDSEPDDNKYGPNPKEFYDSAI</sequence>
<feature type="transmembrane region" description="Helical" evidence="1">
    <location>
        <begin position="23"/>
        <end position="40"/>
    </location>
</feature>
<keyword evidence="1" id="KW-0472">Membrane</keyword>
<dbReference type="GO" id="GO:0005886">
    <property type="term" value="C:plasma membrane"/>
    <property type="evidence" value="ECO:0007669"/>
    <property type="project" value="TreeGrafter"/>
</dbReference>
<organism evidence="2 3">
    <name type="scientific">Serpentinicella alkaliphila</name>
    <dbReference type="NCBI Taxonomy" id="1734049"/>
    <lineage>
        <taxon>Bacteria</taxon>
        <taxon>Bacillati</taxon>
        <taxon>Bacillota</taxon>
        <taxon>Clostridia</taxon>
        <taxon>Peptostreptococcales</taxon>
        <taxon>Natronincolaceae</taxon>
        <taxon>Serpentinicella</taxon>
    </lineage>
</organism>
<reference evidence="2 3" key="1">
    <citation type="submission" date="2019-03" db="EMBL/GenBank/DDBJ databases">
        <title>Genomic Encyclopedia of Type Strains, Phase IV (KMG-IV): sequencing the most valuable type-strain genomes for metagenomic binning, comparative biology and taxonomic classification.</title>
        <authorList>
            <person name="Goeker M."/>
        </authorList>
    </citation>
    <scope>NUCLEOTIDE SEQUENCE [LARGE SCALE GENOMIC DNA]</scope>
    <source>
        <strain evidence="2 3">DSM 100013</strain>
    </source>
</reference>
<keyword evidence="1" id="KW-1133">Transmembrane helix</keyword>
<feature type="transmembrane region" description="Helical" evidence="1">
    <location>
        <begin position="52"/>
        <end position="70"/>
    </location>
</feature>
<dbReference type="Pfam" id="PF05656">
    <property type="entry name" value="DUF805"/>
    <property type="match status" value="1"/>
</dbReference>
<proteinExistence type="predicted"/>
<dbReference type="Proteomes" id="UP000295504">
    <property type="component" value="Unassembled WGS sequence"/>
</dbReference>